<dbReference type="PROSITE" id="PS51375">
    <property type="entry name" value="PPR"/>
    <property type="match status" value="4"/>
</dbReference>
<keyword evidence="4" id="KW-1185">Reference proteome</keyword>
<feature type="repeat" description="PPR" evidence="2">
    <location>
        <begin position="170"/>
        <end position="204"/>
    </location>
</feature>
<accession>A0AAE1IRZ6</accession>
<feature type="repeat" description="PPR" evidence="2">
    <location>
        <begin position="379"/>
        <end position="413"/>
    </location>
</feature>
<name>A0AAE1IRZ6_9FABA</name>
<dbReference type="Gene3D" id="1.25.40.10">
    <property type="entry name" value="Tetratricopeptide repeat domain"/>
    <property type="match status" value="4"/>
</dbReference>
<dbReference type="AlphaFoldDB" id="A0AAE1IRZ6"/>
<dbReference type="SUPFAM" id="SSF48452">
    <property type="entry name" value="TPR-like"/>
    <property type="match status" value="1"/>
</dbReference>
<reference evidence="3" key="1">
    <citation type="submission" date="2023-10" db="EMBL/GenBank/DDBJ databases">
        <title>Chromosome-level genome of the transformable northern wattle, Acacia crassicarpa.</title>
        <authorList>
            <person name="Massaro I."/>
            <person name="Sinha N.R."/>
            <person name="Poethig S."/>
            <person name="Leichty A.R."/>
        </authorList>
    </citation>
    <scope>NUCLEOTIDE SEQUENCE</scope>
    <source>
        <strain evidence="3">Acra3RX</strain>
        <tissue evidence="3">Leaf</tissue>
    </source>
</reference>
<gene>
    <name evidence="3" type="ORF">QN277_009331</name>
</gene>
<dbReference type="InterPro" id="IPR046960">
    <property type="entry name" value="PPR_At4g14850-like_plant"/>
</dbReference>
<dbReference type="PANTHER" id="PTHR47926:SF344">
    <property type="entry name" value="OS07G0636900 PROTEIN"/>
    <property type="match status" value="1"/>
</dbReference>
<dbReference type="EMBL" id="JAWXYG010000013">
    <property type="protein sequence ID" value="KAK4256476.1"/>
    <property type="molecule type" value="Genomic_DNA"/>
</dbReference>
<dbReference type="InterPro" id="IPR011990">
    <property type="entry name" value="TPR-like_helical_dom_sf"/>
</dbReference>
<dbReference type="FunFam" id="1.25.40.10:FF:000090">
    <property type="entry name" value="Pentatricopeptide repeat-containing protein, chloroplastic"/>
    <property type="match status" value="1"/>
</dbReference>
<dbReference type="Pfam" id="PF13041">
    <property type="entry name" value="PPR_2"/>
    <property type="match status" value="3"/>
</dbReference>
<dbReference type="FunFam" id="1.25.40.10:FF:000470">
    <property type="entry name" value="Pentatricopeptide repeat-containing protein At5g66520"/>
    <property type="match status" value="1"/>
</dbReference>
<dbReference type="FunFam" id="1.25.40.10:FF:000417">
    <property type="entry name" value="Pentatricopeptide repeat-containing protein At4g38010"/>
    <property type="match status" value="1"/>
</dbReference>
<feature type="repeat" description="PPR" evidence="2">
    <location>
        <begin position="69"/>
        <end position="103"/>
    </location>
</feature>
<sequence>MKIPQNTVLSLLAKCKNMSELKQLHGMMVTTSIIKSIIPLSKLIDFCIDSKSGDINYAGLLFHHIDVPSVYIWNSMIRGYANSSNPRESILMYKQMIQNGYPPNHFTLPFVLKATSAVADQDLGKCIHNCMVKSGFEEDAYSATCLLHLYMSCADMKSGLKVFDIIPKSNVVAWTCLIAGYLNNNMACTAIDVFKEMDQWGVEPNEITMVNVLIACARCRDIDTGQHAHNWICKAGCDPFMSMSNSNIILATAILEMYAKCGSLRIARDLFNKMPHKNIVAWNTMISAYNQYERYGEALKLFFDLWNAGFCPDKATFLSVLSVCAHLCALELGQTVHAYLLKYNMETDIAIATTLLNMYAKNGELSSAQNIFNRLQNKDVVVWTSMINGLALHGYGNEALSIFQRMQEDSTLVPDHITYIGVLFACSHVGLVEEAQIHFDSMTKVYGIVPEKEHYGCMVDLLSRAGHFREVQRLIETMSIKPNIAIWGSLLNGCHIHGNIAVANRVKVRLTELEPGKSGLHILLSNIYAMAGRWEDVNLTRKVMKHKKIAKTVGHSLVEMKLLPP</sequence>
<dbReference type="GO" id="GO:0009451">
    <property type="term" value="P:RNA modification"/>
    <property type="evidence" value="ECO:0007669"/>
    <property type="project" value="InterPro"/>
</dbReference>
<dbReference type="InterPro" id="IPR046848">
    <property type="entry name" value="E_motif"/>
</dbReference>
<keyword evidence="1" id="KW-0677">Repeat</keyword>
<dbReference type="Pfam" id="PF20431">
    <property type="entry name" value="E_motif"/>
    <property type="match status" value="1"/>
</dbReference>
<dbReference type="GO" id="GO:0003723">
    <property type="term" value="F:RNA binding"/>
    <property type="evidence" value="ECO:0007669"/>
    <property type="project" value="InterPro"/>
</dbReference>
<proteinExistence type="predicted"/>
<feature type="repeat" description="PPR" evidence="2">
    <location>
        <begin position="278"/>
        <end position="312"/>
    </location>
</feature>
<organism evidence="3 4">
    <name type="scientific">Acacia crassicarpa</name>
    <name type="common">northern wattle</name>
    <dbReference type="NCBI Taxonomy" id="499986"/>
    <lineage>
        <taxon>Eukaryota</taxon>
        <taxon>Viridiplantae</taxon>
        <taxon>Streptophyta</taxon>
        <taxon>Embryophyta</taxon>
        <taxon>Tracheophyta</taxon>
        <taxon>Spermatophyta</taxon>
        <taxon>Magnoliopsida</taxon>
        <taxon>eudicotyledons</taxon>
        <taxon>Gunneridae</taxon>
        <taxon>Pentapetalae</taxon>
        <taxon>rosids</taxon>
        <taxon>fabids</taxon>
        <taxon>Fabales</taxon>
        <taxon>Fabaceae</taxon>
        <taxon>Caesalpinioideae</taxon>
        <taxon>mimosoid clade</taxon>
        <taxon>Acacieae</taxon>
        <taxon>Acacia</taxon>
    </lineage>
</organism>
<dbReference type="Pfam" id="PF01535">
    <property type="entry name" value="PPR"/>
    <property type="match status" value="3"/>
</dbReference>
<evidence type="ECO:0008006" key="5">
    <source>
        <dbReference type="Google" id="ProtNLM"/>
    </source>
</evidence>
<evidence type="ECO:0000256" key="1">
    <source>
        <dbReference type="ARBA" id="ARBA00022737"/>
    </source>
</evidence>
<evidence type="ECO:0000313" key="4">
    <source>
        <dbReference type="Proteomes" id="UP001293593"/>
    </source>
</evidence>
<dbReference type="NCBIfam" id="TIGR00756">
    <property type="entry name" value="PPR"/>
    <property type="match status" value="4"/>
</dbReference>
<dbReference type="Proteomes" id="UP001293593">
    <property type="component" value="Unassembled WGS sequence"/>
</dbReference>
<comment type="caution">
    <text evidence="3">The sequence shown here is derived from an EMBL/GenBank/DDBJ whole genome shotgun (WGS) entry which is preliminary data.</text>
</comment>
<evidence type="ECO:0000256" key="2">
    <source>
        <dbReference type="PROSITE-ProRule" id="PRU00708"/>
    </source>
</evidence>
<dbReference type="PANTHER" id="PTHR47926">
    <property type="entry name" value="PENTATRICOPEPTIDE REPEAT-CONTAINING PROTEIN"/>
    <property type="match status" value="1"/>
</dbReference>
<protein>
    <recommendedName>
        <fullName evidence="5">Pentatricopeptide repeat-containing protein</fullName>
    </recommendedName>
</protein>
<dbReference type="InterPro" id="IPR002885">
    <property type="entry name" value="PPR_rpt"/>
</dbReference>
<evidence type="ECO:0000313" key="3">
    <source>
        <dbReference type="EMBL" id="KAK4256476.1"/>
    </source>
</evidence>